<evidence type="ECO:0000313" key="2">
    <source>
        <dbReference type="EMBL" id="KAG9334406.1"/>
    </source>
</evidence>
<dbReference type="Proteomes" id="UP000824540">
    <property type="component" value="Unassembled WGS sequence"/>
</dbReference>
<organism evidence="2 3">
    <name type="scientific">Albula glossodonta</name>
    <name type="common">roundjaw bonefish</name>
    <dbReference type="NCBI Taxonomy" id="121402"/>
    <lineage>
        <taxon>Eukaryota</taxon>
        <taxon>Metazoa</taxon>
        <taxon>Chordata</taxon>
        <taxon>Craniata</taxon>
        <taxon>Vertebrata</taxon>
        <taxon>Euteleostomi</taxon>
        <taxon>Actinopterygii</taxon>
        <taxon>Neopterygii</taxon>
        <taxon>Teleostei</taxon>
        <taxon>Albuliformes</taxon>
        <taxon>Albulidae</taxon>
        <taxon>Albula</taxon>
    </lineage>
</organism>
<proteinExistence type="predicted"/>
<evidence type="ECO:0000313" key="3">
    <source>
        <dbReference type="Proteomes" id="UP000824540"/>
    </source>
</evidence>
<comment type="caution">
    <text evidence="2">The sequence shown here is derived from an EMBL/GenBank/DDBJ whole genome shotgun (WGS) entry which is preliminary data.</text>
</comment>
<sequence length="99" mass="10420">MVLSMTGAPRPVFPSAAQKKGGGSIAKRITPLTRKGISLASSQNHLPHNGHPSDALPQKQTHLIPANLHSSADSRCCGLHIINISYAARVLSGLDPQHS</sequence>
<name>A0A8T2N3C5_9TELE</name>
<dbReference type="EMBL" id="JAFBMS010000151">
    <property type="protein sequence ID" value="KAG9334406.1"/>
    <property type="molecule type" value="Genomic_DNA"/>
</dbReference>
<gene>
    <name evidence="2" type="ORF">JZ751_008156</name>
</gene>
<keyword evidence="3" id="KW-1185">Reference proteome</keyword>
<protein>
    <submittedName>
        <fullName evidence="2">Uncharacterized protein</fullName>
    </submittedName>
</protein>
<feature type="region of interest" description="Disordered" evidence="1">
    <location>
        <begin position="1"/>
        <end position="58"/>
    </location>
</feature>
<dbReference type="AlphaFoldDB" id="A0A8T2N3C5"/>
<evidence type="ECO:0000256" key="1">
    <source>
        <dbReference type="SAM" id="MobiDB-lite"/>
    </source>
</evidence>
<accession>A0A8T2N3C5</accession>
<reference evidence="2" key="1">
    <citation type="thesis" date="2021" institute="BYU ScholarsArchive" country="Provo, UT, USA">
        <title>Applications of and Algorithms for Genome Assembly and Genomic Analyses with an Emphasis on Marine Teleosts.</title>
        <authorList>
            <person name="Pickett B.D."/>
        </authorList>
    </citation>
    <scope>NUCLEOTIDE SEQUENCE</scope>
    <source>
        <strain evidence="2">HI-2016</strain>
    </source>
</reference>